<accession>A0A560JFF8</accession>
<gene>
    <name evidence="1" type="ORF">FBZ87_10875</name>
</gene>
<keyword evidence="1" id="KW-0808">Transferase</keyword>
<proteinExistence type="predicted"/>
<evidence type="ECO:0000313" key="1">
    <source>
        <dbReference type="EMBL" id="TWB69785.1"/>
    </source>
</evidence>
<dbReference type="Pfam" id="PF13589">
    <property type="entry name" value="HATPase_c_3"/>
    <property type="match status" value="1"/>
</dbReference>
<keyword evidence="1" id="KW-0418">Kinase</keyword>
<dbReference type="RefSeq" id="WP_145612535.1">
    <property type="nucleotide sequence ID" value="NZ_VITV01000008.1"/>
</dbReference>
<name>A0A560JFF8_9PROT</name>
<sequence length="512" mass="58302">MSMHIEIGLNAIASYRRMSYEIWYALAEYVDNSTQSYANNKADLDAAYTREGEGLEVRITYERQGSDPVLRIVDNAMGMNYQDLEHALKVAYPPAISTGRCRYGMGMKTSSCWIGNRWSVTTKKLGDTNEYTVEINVRKIENGNSELVTKTIANQPADTHYTRIEIRDHNREFKGRTISKIKDYLRSMYRMDFRAKSLRLFYNDEEMIWEEFDSKLRRNKAGELYKREFIFDVGGRTAYGWAGILDVGARADTGFSMLHSDRVVKGWPDAWRPEGIYGHNRNDLLNQRLLGEIHLEDFDVTHTKDMIQWYGDEEDLVEKGLKDAIADLLPIARTPWKDQEDERGPTDGEVDLAISGLRDELTSPEMIDKISITVLPPEEALIASLARIAEPVKAGRTPDIQAKIGDLEVWVYVVPTDVGPFDPYVVCETGANSKVIVIINMQHPHVSQISGEQALMNYFRHCVYDAVAEWQAQKVRSTLDSNTIKMLKDGLLRVSLLMEQHAASSREKHGAI</sequence>
<dbReference type="Proteomes" id="UP000320516">
    <property type="component" value="Unassembled WGS sequence"/>
</dbReference>
<comment type="caution">
    <text evidence="1">The sequence shown here is derived from an EMBL/GenBank/DDBJ whole genome shotgun (WGS) entry which is preliminary data.</text>
</comment>
<dbReference type="Gene3D" id="3.30.565.10">
    <property type="entry name" value="Histidine kinase-like ATPase, C-terminal domain"/>
    <property type="match status" value="1"/>
</dbReference>
<organism evidence="1 2">
    <name type="scientific">Nitrospirillum amazonense</name>
    <dbReference type="NCBI Taxonomy" id="28077"/>
    <lineage>
        <taxon>Bacteria</taxon>
        <taxon>Pseudomonadati</taxon>
        <taxon>Pseudomonadota</taxon>
        <taxon>Alphaproteobacteria</taxon>
        <taxon>Rhodospirillales</taxon>
        <taxon>Azospirillaceae</taxon>
        <taxon>Nitrospirillum</taxon>
    </lineage>
</organism>
<protein>
    <submittedName>
        <fullName evidence="1">Histidine kinase/DNA gyrase B/HSP90-like ATPase</fullName>
    </submittedName>
</protein>
<dbReference type="AlphaFoldDB" id="A0A560JFF8"/>
<evidence type="ECO:0000313" key="2">
    <source>
        <dbReference type="Proteomes" id="UP000320516"/>
    </source>
</evidence>
<reference evidence="1 2" key="1">
    <citation type="submission" date="2019-06" db="EMBL/GenBank/DDBJ databases">
        <title>Genomic Encyclopedia of Type Strains, Phase IV (KMG-V): Genome sequencing to study the core and pangenomes of soil and plant-associated prokaryotes.</title>
        <authorList>
            <person name="Whitman W."/>
        </authorList>
    </citation>
    <scope>NUCLEOTIDE SEQUENCE [LARGE SCALE GENOMIC DNA]</scope>
    <source>
        <strain evidence="1 2">BR 12005</strain>
    </source>
</reference>
<dbReference type="SUPFAM" id="SSF55874">
    <property type="entry name" value="ATPase domain of HSP90 chaperone/DNA topoisomerase II/histidine kinase"/>
    <property type="match status" value="1"/>
</dbReference>
<dbReference type="InterPro" id="IPR036890">
    <property type="entry name" value="HATPase_C_sf"/>
</dbReference>
<dbReference type="EMBL" id="VITV01000008">
    <property type="protein sequence ID" value="TWB69785.1"/>
    <property type="molecule type" value="Genomic_DNA"/>
</dbReference>
<dbReference type="GO" id="GO:0016301">
    <property type="term" value="F:kinase activity"/>
    <property type="evidence" value="ECO:0007669"/>
    <property type="project" value="UniProtKB-KW"/>
</dbReference>